<accession>A0A0R3N3D2</accession>
<evidence type="ECO:0000313" key="2">
    <source>
        <dbReference type="Proteomes" id="UP000051660"/>
    </source>
</evidence>
<dbReference type="Proteomes" id="UP000051660">
    <property type="component" value="Unassembled WGS sequence"/>
</dbReference>
<organism evidence="1 2">
    <name type="scientific">Bradyrhizobium lablabi</name>
    <dbReference type="NCBI Taxonomy" id="722472"/>
    <lineage>
        <taxon>Bacteria</taxon>
        <taxon>Pseudomonadati</taxon>
        <taxon>Pseudomonadota</taxon>
        <taxon>Alphaproteobacteria</taxon>
        <taxon>Hyphomicrobiales</taxon>
        <taxon>Nitrobacteraceae</taxon>
        <taxon>Bradyrhizobium</taxon>
    </lineage>
</organism>
<sequence>MTEHEHDLSASYRECQYCRNDFSRISEHFSLSAKAGIPVPANYADGMSVLEFLNAERNAAPTQRLRNDAAKQKIDQSWAEVIADLNRQNQSR</sequence>
<protein>
    <submittedName>
        <fullName evidence="1">Uncharacterized protein</fullName>
    </submittedName>
</protein>
<name>A0A0R3N3D2_9BRAD</name>
<dbReference type="RefSeq" id="WP_057857150.1">
    <property type="nucleotide sequence ID" value="NZ_LLYB01000046.1"/>
</dbReference>
<gene>
    <name evidence="1" type="ORF">CQ14_03025</name>
</gene>
<dbReference type="EMBL" id="LLYB01000046">
    <property type="protein sequence ID" value="KRR26474.1"/>
    <property type="molecule type" value="Genomic_DNA"/>
</dbReference>
<proteinExistence type="predicted"/>
<evidence type="ECO:0000313" key="1">
    <source>
        <dbReference type="EMBL" id="KRR26474.1"/>
    </source>
</evidence>
<dbReference type="AlphaFoldDB" id="A0A0R3N3D2"/>
<comment type="caution">
    <text evidence="1">The sequence shown here is derived from an EMBL/GenBank/DDBJ whole genome shotgun (WGS) entry which is preliminary data.</text>
</comment>
<reference evidence="1 2" key="1">
    <citation type="submission" date="2014-03" db="EMBL/GenBank/DDBJ databases">
        <title>Bradyrhizobium valentinum sp. nov., isolated from effective nodules of Lupinus mariae-josephae, a lupine endemic of basic-lime soils in Eastern Spain.</title>
        <authorList>
            <person name="Duran D."/>
            <person name="Rey L."/>
            <person name="Navarro A."/>
            <person name="Busquets A."/>
            <person name="Imperial J."/>
            <person name="Ruiz-Argueso T."/>
        </authorList>
    </citation>
    <scope>NUCLEOTIDE SEQUENCE [LARGE SCALE GENOMIC DNA]</scope>
    <source>
        <strain evidence="1 2">CCBAU 23086</strain>
    </source>
</reference>